<evidence type="ECO:0000256" key="3">
    <source>
        <dbReference type="ARBA" id="ARBA00022516"/>
    </source>
</evidence>
<keyword evidence="9" id="KW-0594">Phospholipid biosynthesis</keyword>
<feature type="transmembrane region" description="Helical" evidence="11">
    <location>
        <begin position="97"/>
        <end position="117"/>
    </location>
</feature>
<keyword evidence="3" id="KW-0444">Lipid biosynthesis</keyword>
<dbReference type="Gene3D" id="1.20.120.1760">
    <property type="match status" value="1"/>
</dbReference>
<dbReference type="GO" id="GO:0046474">
    <property type="term" value="P:glycerophospholipid biosynthetic process"/>
    <property type="evidence" value="ECO:0007669"/>
    <property type="project" value="TreeGrafter"/>
</dbReference>
<feature type="transmembrane region" description="Helical" evidence="11">
    <location>
        <begin position="129"/>
        <end position="146"/>
    </location>
</feature>
<evidence type="ECO:0000256" key="5">
    <source>
        <dbReference type="ARBA" id="ARBA00022692"/>
    </source>
</evidence>
<dbReference type="GO" id="GO:0016020">
    <property type="term" value="C:membrane"/>
    <property type="evidence" value="ECO:0007669"/>
    <property type="project" value="UniProtKB-SubCell"/>
</dbReference>
<keyword evidence="10" id="KW-1208">Phospholipid metabolism</keyword>
<keyword evidence="7" id="KW-0443">Lipid metabolism</keyword>
<dbReference type="Pfam" id="PF01066">
    <property type="entry name" value="CDP-OH_P_transf"/>
    <property type="match status" value="1"/>
</dbReference>
<dbReference type="PANTHER" id="PTHR14269">
    <property type="entry name" value="CDP-DIACYLGLYCEROL--GLYCEROL-3-PHOSPHATE 3-PHOSPHATIDYLTRANSFERASE-RELATED"/>
    <property type="match status" value="1"/>
</dbReference>
<feature type="transmembrane region" description="Helical" evidence="11">
    <location>
        <begin position="12"/>
        <end position="34"/>
    </location>
</feature>
<keyword evidence="4" id="KW-0808">Transferase</keyword>
<sequence>MAESNLQLSDKVFTWPNALSGLRLLLVPVFLWLILIDQNLLAFAVLAFSSFTDWLDGFLARKLNQMSRLGQLLDPAADRLFIFASLIGLAMTDKVPWWLVVAVVGRDVLLFFTLPFLAQVGYGPLPVNYTGKAGTFALLYAFPLLLLPEVLPEQAAVIVYPIAWAFAFWGIWLYWWTCGVYLLQVYNIRKLARSSSGILLSEEERN</sequence>
<gene>
    <name evidence="12" type="ORF">UFOPK2373_00311</name>
</gene>
<protein>
    <submittedName>
        <fullName evidence="12">Unannotated protein</fullName>
    </submittedName>
</protein>
<evidence type="ECO:0000256" key="11">
    <source>
        <dbReference type="SAM" id="Phobius"/>
    </source>
</evidence>
<evidence type="ECO:0000256" key="7">
    <source>
        <dbReference type="ARBA" id="ARBA00023098"/>
    </source>
</evidence>
<dbReference type="InterPro" id="IPR050324">
    <property type="entry name" value="CDP-alcohol_PTase-I"/>
</dbReference>
<dbReference type="InterPro" id="IPR000462">
    <property type="entry name" value="CDP-OH_P_trans"/>
</dbReference>
<dbReference type="InterPro" id="IPR043130">
    <property type="entry name" value="CDP-OH_PTrfase_TM_dom"/>
</dbReference>
<name>A0A6J6N6W5_9ZZZZ</name>
<evidence type="ECO:0000256" key="4">
    <source>
        <dbReference type="ARBA" id="ARBA00022679"/>
    </source>
</evidence>
<dbReference type="InterPro" id="IPR004570">
    <property type="entry name" value="Phosphatidylglycerol_P_synth"/>
</dbReference>
<accession>A0A6J6N6W5</accession>
<dbReference type="PROSITE" id="PS00379">
    <property type="entry name" value="CDP_ALCOHOL_P_TRANSF"/>
    <property type="match status" value="1"/>
</dbReference>
<dbReference type="GO" id="GO:0008444">
    <property type="term" value="F:CDP-diacylglycerol-glycerol-3-phosphate 3-phosphatidyltransferase activity"/>
    <property type="evidence" value="ECO:0007669"/>
    <property type="project" value="InterPro"/>
</dbReference>
<dbReference type="PIRSF" id="PIRSF000847">
    <property type="entry name" value="Phos_ph_gly_syn"/>
    <property type="match status" value="1"/>
</dbReference>
<dbReference type="PANTHER" id="PTHR14269:SF62">
    <property type="entry name" value="CDP-DIACYLGLYCEROL--GLYCEROL-3-PHOSPHATE 3-PHOSPHATIDYLTRANSFERASE 1, CHLOROPLASTIC"/>
    <property type="match status" value="1"/>
</dbReference>
<feature type="transmembrane region" description="Helical" evidence="11">
    <location>
        <begin position="158"/>
        <end position="183"/>
    </location>
</feature>
<evidence type="ECO:0000256" key="1">
    <source>
        <dbReference type="ARBA" id="ARBA00004141"/>
    </source>
</evidence>
<dbReference type="AlphaFoldDB" id="A0A6J6N6W5"/>
<evidence type="ECO:0000256" key="8">
    <source>
        <dbReference type="ARBA" id="ARBA00023136"/>
    </source>
</evidence>
<comment type="subcellular location">
    <subcellularLocation>
        <location evidence="1">Membrane</location>
        <topology evidence="1">Multi-pass membrane protein</topology>
    </subcellularLocation>
</comment>
<evidence type="ECO:0000256" key="6">
    <source>
        <dbReference type="ARBA" id="ARBA00022989"/>
    </source>
</evidence>
<comment type="similarity">
    <text evidence="2">Belongs to the CDP-alcohol phosphatidyltransferase class-I family.</text>
</comment>
<reference evidence="12" key="1">
    <citation type="submission" date="2020-05" db="EMBL/GenBank/DDBJ databases">
        <authorList>
            <person name="Chiriac C."/>
            <person name="Salcher M."/>
            <person name="Ghai R."/>
            <person name="Kavagutti S V."/>
        </authorList>
    </citation>
    <scope>NUCLEOTIDE SEQUENCE</scope>
</reference>
<organism evidence="12">
    <name type="scientific">freshwater metagenome</name>
    <dbReference type="NCBI Taxonomy" id="449393"/>
    <lineage>
        <taxon>unclassified sequences</taxon>
        <taxon>metagenomes</taxon>
        <taxon>ecological metagenomes</taxon>
    </lineage>
</organism>
<keyword evidence="5 11" id="KW-0812">Transmembrane</keyword>
<keyword evidence="8 11" id="KW-0472">Membrane</keyword>
<evidence type="ECO:0000256" key="9">
    <source>
        <dbReference type="ARBA" id="ARBA00023209"/>
    </source>
</evidence>
<dbReference type="InterPro" id="IPR048254">
    <property type="entry name" value="CDP_ALCOHOL_P_TRANSF_CS"/>
</dbReference>
<evidence type="ECO:0000256" key="2">
    <source>
        <dbReference type="ARBA" id="ARBA00010441"/>
    </source>
</evidence>
<evidence type="ECO:0000313" key="12">
    <source>
        <dbReference type="EMBL" id="CAB4681867.1"/>
    </source>
</evidence>
<dbReference type="EMBL" id="CAEZXL010000033">
    <property type="protein sequence ID" value="CAB4681867.1"/>
    <property type="molecule type" value="Genomic_DNA"/>
</dbReference>
<evidence type="ECO:0000256" key="10">
    <source>
        <dbReference type="ARBA" id="ARBA00023264"/>
    </source>
</evidence>
<keyword evidence="6 11" id="KW-1133">Transmembrane helix</keyword>
<proteinExistence type="inferred from homology"/>